<name>A0ACC0AGP0_CATRO</name>
<keyword evidence="2" id="KW-1185">Reference proteome</keyword>
<dbReference type="EMBL" id="CM044706">
    <property type="protein sequence ID" value="KAI5659450.1"/>
    <property type="molecule type" value="Genomic_DNA"/>
</dbReference>
<proteinExistence type="predicted"/>
<evidence type="ECO:0000313" key="1">
    <source>
        <dbReference type="EMBL" id="KAI5659450.1"/>
    </source>
</evidence>
<dbReference type="Proteomes" id="UP001060085">
    <property type="component" value="Linkage Group LG06"/>
</dbReference>
<evidence type="ECO:0000313" key="2">
    <source>
        <dbReference type="Proteomes" id="UP001060085"/>
    </source>
</evidence>
<reference evidence="2" key="1">
    <citation type="journal article" date="2023" name="Nat. Plants">
        <title>Single-cell RNA sequencing provides a high-resolution roadmap for understanding the multicellular compartmentation of specialized metabolism.</title>
        <authorList>
            <person name="Sun S."/>
            <person name="Shen X."/>
            <person name="Li Y."/>
            <person name="Li Y."/>
            <person name="Wang S."/>
            <person name="Li R."/>
            <person name="Zhang H."/>
            <person name="Shen G."/>
            <person name="Guo B."/>
            <person name="Wei J."/>
            <person name="Xu J."/>
            <person name="St-Pierre B."/>
            <person name="Chen S."/>
            <person name="Sun C."/>
        </authorList>
    </citation>
    <scope>NUCLEOTIDE SEQUENCE [LARGE SCALE GENOMIC DNA]</scope>
</reference>
<gene>
    <name evidence="1" type="ORF">M9H77_28243</name>
</gene>
<protein>
    <submittedName>
        <fullName evidence="1">Uncharacterized protein</fullName>
    </submittedName>
</protein>
<accession>A0ACC0AGP0</accession>
<organism evidence="1 2">
    <name type="scientific">Catharanthus roseus</name>
    <name type="common">Madagascar periwinkle</name>
    <name type="synonym">Vinca rosea</name>
    <dbReference type="NCBI Taxonomy" id="4058"/>
    <lineage>
        <taxon>Eukaryota</taxon>
        <taxon>Viridiplantae</taxon>
        <taxon>Streptophyta</taxon>
        <taxon>Embryophyta</taxon>
        <taxon>Tracheophyta</taxon>
        <taxon>Spermatophyta</taxon>
        <taxon>Magnoliopsida</taxon>
        <taxon>eudicotyledons</taxon>
        <taxon>Gunneridae</taxon>
        <taxon>Pentapetalae</taxon>
        <taxon>asterids</taxon>
        <taxon>lamiids</taxon>
        <taxon>Gentianales</taxon>
        <taxon>Apocynaceae</taxon>
        <taxon>Rauvolfioideae</taxon>
        <taxon>Vinceae</taxon>
        <taxon>Catharanthinae</taxon>
        <taxon>Catharanthus</taxon>
    </lineage>
</organism>
<comment type="caution">
    <text evidence="1">The sequence shown here is derived from an EMBL/GenBank/DDBJ whole genome shotgun (WGS) entry which is preliminary data.</text>
</comment>
<sequence>MAQLIGREEIESIRNELSEIGRSLRRSSFRSNGEDDEVNDDVDEDFAVQWAAIERLPTFERLRSCLYDEESGEGGKKKSVIDVTKLGAVERRVFIEKLIKHIEHDNLLLLQKIRKRIDKAGIELPTIEVRYNNLRVEAECEVVYGKPLPTLWNSFKSSLLDLVRLVGLKSQVVKIGIIEGVSGTIKPGRMTLLLGPPGCGKTSLLKALSGNLDKSLKVTGEISYNGYKLSEFVPQKTSAYISQYDLHIPEMTVRETLDFSSRCLGVRSRADIMFELNQREKEAGILPDPDIDTYMKAISVDGQKTTLQTDYTLKILGLDICADTFVGDAMRRGISGGQKKRLTTGEMIVGPTKALFMDEISNGLDSSTTYQIAACFQQLAHIADATVLIALLQPAPETFDLFDDIILMAEGKIVYHGPQSDVLEFFESCGFRCPERKGIADFLQEVMSRKDQGQYWYGSEETYTYQSVDMLSRKFKESTYGKKLSDQLSTPLKKSERHKRAIAFSVYSLSKWTLLRACLSREYLLMKRNSFIYVFKSVQLVIIASITMTVFLRTRMDRIDLLHANYYMGALFYGLIILLVDGFPELSMTVARLPIFYKQRDLYFYPAWAYAIPSAILKIPLSVLAALVWTSLTYYVVGYSPEVGRFFRQLILLFGVHWTSISMFRFLASVSRTAVASTVAGSLALLFSFIFSGFIIPRPSMPKWLKWGFWVSPLTYGEIGLAVNEFVSPRWQKMLPTNITVGQETLDMRGLNFDGYFFWISLGALFGFALILNIGFTLAISFLNPAGSRAIISSEKLFQIQRSNGSGDSGDGGDKPKDCSTNNTPESRKIVLPFEPLTIVFQDLQYYVEMPSAMKDHGFTQKRLQLLCDITGTFRPGVLTALMGVSGAGKTTLLDVLAGRKTSGTVEGEIKIGGFPKVQETFARISGYCEQVDVHSPQITVEESVIFSAWLRLQPDIDPKTKSDFIKQVLDTIELDGLKDSLVGIPGVSGLSTEQRKRLTIAVELVANPSIIFLDEPTTGLDARAAAIVMRAVKNVADTGRTIVCTIHQPSIDIFEAFDEIVLLKTGGRLVYSGPLGQHSCKVIEYFESISGVPKIRKNYNPATWMLELTSTSSEAELGVDFAEIYRHSALYESNKELAKRLSSPLPDSKPLDFPTRFAQNGWGQFKACLWKQYWSYWRSPSYNLMRIMFMFVSSLIFGVLFWNQGKKIYNQQSLFNVLGSMFSSVLFCGINNSSSVLPYVSTERTVFYRERFTGMYSFWAYALAQVAIEVPYILIQTVIFCGFSYPMIGYYWSGYKVFWYLYTMFCTLLYFNYLGMMIVSITPSFPVAAILQSSFYTMLNLFSGFLIPRPQIPKWWIWLYYLTPTSWSLNGLLTSQYGDIDQEINVFEDTKTVAEFLRDYFGFHHNELPLVAVILILYPLLFASIFAYCMGKLNFQRR</sequence>